<dbReference type="GO" id="GO:0070971">
    <property type="term" value="C:endoplasmic reticulum exit site"/>
    <property type="evidence" value="ECO:0007669"/>
    <property type="project" value="TreeGrafter"/>
</dbReference>
<dbReference type="GO" id="GO:0005198">
    <property type="term" value="F:structural molecule activity"/>
    <property type="evidence" value="ECO:0007669"/>
    <property type="project" value="TreeGrafter"/>
</dbReference>
<dbReference type="InterPro" id="IPR040251">
    <property type="entry name" value="SEC31-like"/>
</dbReference>
<evidence type="ECO:0000256" key="14">
    <source>
        <dbReference type="SAM" id="MobiDB-lite"/>
    </source>
</evidence>
<dbReference type="GO" id="GO:0007029">
    <property type="term" value="P:endoplasmic reticulum organization"/>
    <property type="evidence" value="ECO:0007669"/>
    <property type="project" value="TreeGrafter"/>
</dbReference>
<dbReference type="PROSITE" id="PS50082">
    <property type="entry name" value="WD_REPEATS_2"/>
    <property type="match status" value="1"/>
</dbReference>
<feature type="repeat" description="WD" evidence="13">
    <location>
        <begin position="105"/>
        <end position="132"/>
    </location>
</feature>
<evidence type="ECO:0000313" key="18">
    <source>
        <dbReference type="EMBL" id="KAF5345373.1"/>
    </source>
</evidence>
<evidence type="ECO:0000313" key="17">
    <source>
        <dbReference type="EMBL" id="KAF5344403.1"/>
    </source>
</evidence>
<evidence type="ECO:0000256" key="6">
    <source>
        <dbReference type="ARBA" id="ARBA00022448"/>
    </source>
</evidence>
<evidence type="ECO:0000256" key="1">
    <source>
        <dbReference type="ARBA" id="ARBA00004240"/>
    </source>
</evidence>
<dbReference type="EMBL" id="JAACJN010000407">
    <property type="protein sequence ID" value="KAF5344403.1"/>
    <property type="molecule type" value="Genomic_DNA"/>
</dbReference>
<protein>
    <recommendedName>
        <fullName evidence="5">Protein transport protein SEC31</fullName>
    </recommendedName>
    <alternativeName>
        <fullName evidence="4">Protein transport protein sec31</fullName>
    </alternativeName>
</protein>
<reference evidence="19 21" key="1">
    <citation type="journal article" date="2020" name="ISME J.">
        <title>Uncovering the hidden diversity of litter-decomposition mechanisms in mushroom-forming fungi.</title>
        <authorList>
            <person name="Floudas D."/>
            <person name="Bentzer J."/>
            <person name="Ahren D."/>
            <person name="Johansson T."/>
            <person name="Persson P."/>
            <person name="Tunlid A."/>
        </authorList>
    </citation>
    <scope>NUCLEOTIDE SEQUENCE [LARGE SCALE GENOMIC DNA]</scope>
    <source>
        <strain evidence="19 21">CBS 406.79</strain>
    </source>
</reference>
<dbReference type="OrthoDB" id="542917at2759"/>
<evidence type="ECO:0000256" key="11">
    <source>
        <dbReference type="ARBA" id="ARBA00022927"/>
    </source>
</evidence>
<evidence type="ECO:0000313" key="21">
    <source>
        <dbReference type="Proteomes" id="UP000518752"/>
    </source>
</evidence>
<dbReference type="EMBL" id="JAACJN010000379">
    <property type="protein sequence ID" value="KAF5345373.1"/>
    <property type="molecule type" value="Genomic_DNA"/>
</dbReference>
<evidence type="ECO:0000313" key="20">
    <source>
        <dbReference type="EMBL" id="KAF5362689.1"/>
    </source>
</evidence>
<dbReference type="EMBL" id="JAACJN010000200">
    <property type="protein sequence ID" value="KAF5362689.1"/>
    <property type="molecule type" value="Genomic_DNA"/>
</dbReference>
<dbReference type="InterPro" id="IPR015943">
    <property type="entry name" value="WD40/YVTN_repeat-like_dom_sf"/>
</dbReference>
<evidence type="ECO:0000256" key="13">
    <source>
        <dbReference type="PROSITE-ProRule" id="PRU00221"/>
    </source>
</evidence>
<evidence type="ECO:0000256" key="8">
    <source>
        <dbReference type="ARBA" id="ARBA00022737"/>
    </source>
</evidence>
<keyword evidence="8" id="KW-0677">Repeat</keyword>
<dbReference type="GO" id="GO:0015031">
    <property type="term" value="P:protein transport"/>
    <property type="evidence" value="ECO:0007669"/>
    <property type="project" value="UniProtKB-KW"/>
</dbReference>
<name>A0A8H5CYX4_9AGAR</name>
<keyword evidence="9" id="KW-0256">Endoplasmic reticulum</keyword>
<evidence type="ECO:0000256" key="12">
    <source>
        <dbReference type="ARBA" id="ARBA00025471"/>
    </source>
</evidence>
<dbReference type="EMBL" id="JAACJN010000302">
    <property type="protein sequence ID" value="KAF5349884.1"/>
    <property type="molecule type" value="Genomic_DNA"/>
</dbReference>
<dbReference type="GO" id="GO:0030127">
    <property type="term" value="C:COPII vesicle coat"/>
    <property type="evidence" value="ECO:0007669"/>
    <property type="project" value="TreeGrafter"/>
</dbReference>
<keyword evidence="6" id="KW-0813">Transport</keyword>
<dbReference type="PANTHER" id="PTHR13923:SF11">
    <property type="entry name" value="SECRETORY 31, ISOFORM D"/>
    <property type="match status" value="1"/>
</dbReference>
<sequence length="151" mass="16302">MVALRVSSAGALGESFSNESQLEIWAPDFLDKHEFDLGASGQSGSKGSVKDTARSQSMKMLFRGMENGDLALWDPAKILAGAGRNHLSFEIISTLDPYELSTSIPSNLVLSSGGIDGEVYIWDLKDPSKPYTPTPGSRSTKFDEITSVAWN</sequence>
<keyword evidence="21" id="KW-1185">Reference proteome</keyword>
<dbReference type="PANTHER" id="PTHR13923">
    <property type="entry name" value="SEC31-RELATED PROTEIN"/>
    <property type="match status" value="1"/>
</dbReference>
<evidence type="ECO:0000256" key="7">
    <source>
        <dbReference type="ARBA" id="ARBA00022574"/>
    </source>
</evidence>
<gene>
    <name evidence="19" type="ORF">D9757_013997</name>
    <name evidence="20" type="ORF">D9757_014045</name>
    <name evidence="18" type="ORF">D9757_015046</name>
    <name evidence="16" type="ORF">D9757_015103</name>
    <name evidence="17" type="ORF">D9757_015113</name>
    <name evidence="15" type="ORF">D9757_015397</name>
</gene>
<comment type="caution">
    <text evidence="19">The sequence shown here is derived from an EMBL/GenBank/DDBJ whole genome shotgun (WGS) entry which is preliminary data.</text>
</comment>
<evidence type="ECO:0000313" key="16">
    <source>
        <dbReference type="EMBL" id="KAF5343777.1"/>
    </source>
</evidence>
<comment type="similarity">
    <text evidence="3">Belongs to the WD repeat SEC31 family.</text>
</comment>
<comment type="function">
    <text evidence="12">Component of the coat protein complex II (COPII) which promotes the formation of transport vesicles from the endoplasmic reticulum (ER). The coat has two main functions, the physical deformation of the endoplasmic reticulum membrane into vesicles and the selection of cargo molecules.</text>
</comment>
<dbReference type="InterPro" id="IPR036322">
    <property type="entry name" value="WD40_repeat_dom_sf"/>
</dbReference>
<accession>A0A8H5CYX4</accession>
<organism evidence="19 21">
    <name type="scientific">Collybiopsis confluens</name>
    <dbReference type="NCBI Taxonomy" id="2823264"/>
    <lineage>
        <taxon>Eukaryota</taxon>
        <taxon>Fungi</taxon>
        <taxon>Dikarya</taxon>
        <taxon>Basidiomycota</taxon>
        <taxon>Agaricomycotina</taxon>
        <taxon>Agaricomycetes</taxon>
        <taxon>Agaricomycetidae</taxon>
        <taxon>Agaricales</taxon>
        <taxon>Marasmiineae</taxon>
        <taxon>Omphalotaceae</taxon>
        <taxon>Collybiopsis</taxon>
    </lineage>
</organism>
<evidence type="ECO:0000313" key="15">
    <source>
        <dbReference type="EMBL" id="KAF5336313.1"/>
    </source>
</evidence>
<evidence type="ECO:0000256" key="4">
    <source>
        <dbReference type="ARBA" id="ARBA00013507"/>
    </source>
</evidence>
<dbReference type="SUPFAM" id="SSF50978">
    <property type="entry name" value="WD40 repeat-like"/>
    <property type="match status" value="1"/>
</dbReference>
<evidence type="ECO:0000256" key="10">
    <source>
        <dbReference type="ARBA" id="ARBA00022892"/>
    </source>
</evidence>
<dbReference type="GO" id="GO:0090110">
    <property type="term" value="P:COPII-coated vesicle cargo loading"/>
    <property type="evidence" value="ECO:0007669"/>
    <property type="project" value="TreeGrafter"/>
</dbReference>
<evidence type="ECO:0000313" key="19">
    <source>
        <dbReference type="EMBL" id="KAF5349884.1"/>
    </source>
</evidence>
<dbReference type="EMBL" id="JAACJN010000435">
    <property type="protein sequence ID" value="KAF5343777.1"/>
    <property type="molecule type" value="Genomic_DNA"/>
</dbReference>
<dbReference type="AlphaFoldDB" id="A0A8H5CYX4"/>
<keyword evidence="10" id="KW-0931">ER-Golgi transport</keyword>
<dbReference type="Proteomes" id="UP000518752">
    <property type="component" value="Unassembled WGS sequence"/>
</dbReference>
<dbReference type="Gene3D" id="2.130.10.10">
    <property type="entry name" value="YVTN repeat-like/Quinoprotein amine dehydrogenase"/>
    <property type="match status" value="1"/>
</dbReference>
<keyword evidence="11" id="KW-0653">Protein transport</keyword>
<dbReference type="EMBL" id="JAACJN010000642">
    <property type="protein sequence ID" value="KAF5336313.1"/>
    <property type="molecule type" value="Genomic_DNA"/>
</dbReference>
<evidence type="ECO:0000256" key="2">
    <source>
        <dbReference type="ARBA" id="ARBA00004299"/>
    </source>
</evidence>
<comment type="subcellular location">
    <subcellularLocation>
        <location evidence="2">Cytoplasmic vesicle</location>
        <location evidence="2">COPII-coated vesicle membrane</location>
        <topology evidence="2">Peripheral membrane protein</topology>
        <orientation evidence="2">Cytoplasmic side</orientation>
    </subcellularLocation>
    <subcellularLocation>
        <location evidence="1">Endoplasmic reticulum</location>
    </subcellularLocation>
</comment>
<dbReference type="InterPro" id="IPR001680">
    <property type="entry name" value="WD40_rpt"/>
</dbReference>
<evidence type="ECO:0000256" key="3">
    <source>
        <dbReference type="ARBA" id="ARBA00009358"/>
    </source>
</evidence>
<proteinExistence type="inferred from homology"/>
<evidence type="ECO:0000256" key="5">
    <source>
        <dbReference type="ARBA" id="ARBA00021236"/>
    </source>
</evidence>
<feature type="region of interest" description="Disordered" evidence="14">
    <location>
        <begin position="130"/>
        <end position="151"/>
    </location>
</feature>
<keyword evidence="7 13" id="KW-0853">WD repeat</keyword>
<evidence type="ECO:0000256" key="9">
    <source>
        <dbReference type="ARBA" id="ARBA00022824"/>
    </source>
</evidence>